<organism evidence="1 2">
    <name type="scientific">Fluctibacter halophilus</name>
    <dbReference type="NCBI Taxonomy" id="226011"/>
    <lineage>
        <taxon>Bacteria</taxon>
        <taxon>Pseudomonadati</taxon>
        <taxon>Pseudomonadota</taxon>
        <taxon>Gammaproteobacteria</taxon>
        <taxon>Alteromonadales</taxon>
        <taxon>Alteromonadaceae</taxon>
        <taxon>Fluctibacter</taxon>
    </lineage>
</organism>
<dbReference type="Gene3D" id="3.30.160.140">
    <property type="entry name" value="Shew3726-like"/>
    <property type="match status" value="1"/>
</dbReference>
<name>A0ABS8G8H6_9ALTE</name>
<reference evidence="1 2" key="1">
    <citation type="submission" date="2021-10" db="EMBL/GenBank/DDBJ databases">
        <title>Draft genome of Aestuariibacter halophilus JC2043.</title>
        <authorList>
            <person name="Emsley S.A."/>
            <person name="Pfannmuller K.M."/>
            <person name="Ushijima B."/>
            <person name="Saw J.H."/>
            <person name="Videau P."/>
        </authorList>
    </citation>
    <scope>NUCLEOTIDE SEQUENCE [LARGE SCALE GENOMIC DNA]</scope>
    <source>
        <strain evidence="1 2">JC2043</strain>
    </source>
</reference>
<accession>A0ABS8G8H6</accession>
<comment type="caution">
    <text evidence="1">The sequence shown here is derived from an EMBL/GenBank/DDBJ whole genome shotgun (WGS) entry which is preliminary data.</text>
</comment>
<proteinExistence type="predicted"/>
<gene>
    <name evidence="1" type="ORF">LJ739_11610</name>
</gene>
<sequence length="82" mass="8939">MNQGVIVQDGFASVRDGQYLRVTVLVAGASIPCDIGPLSGTDAEHFYHQHQFEIEEALEQWFADNEPPNDGPLTLSPQSILG</sequence>
<dbReference type="Proteomes" id="UP001520878">
    <property type="component" value="Unassembled WGS sequence"/>
</dbReference>
<dbReference type="RefSeq" id="WP_229160702.1">
    <property type="nucleotide sequence ID" value="NZ_JAJEWP010000003.1"/>
</dbReference>
<evidence type="ECO:0008006" key="3">
    <source>
        <dbReference type="Google" id="ProtNLM"/>
    </source>
</evidence>
<dbReference type="InterPro" id="IPR036692">
    <property type="entry name" value="Shew3726-like_sf"/>
</dbReference>
<evidence type="ECO:0000313" key="2">
    <source>
        <dbReference type="Proteomes" id="UP001520878"/>
    </source>
</evidence>
<keyword evidence="2" id="KW-1185">Reference proteome</keyword>
<dbReference type="SUPFAM" id="SSF160272">
    <property type="entry name" value="Shew3726-like"/>
    <property type="match status" value="1"/>
</dbReference>
<evidence type="ECO:0000313" key="1">
    <source>
        <dbReference type="EMBL" id="MCC2616887.1"/>
    </source>
</evidence>
<protein>
    <recommendedName>
        <fullName evidence="3">DUF1488 family protein</fullName>
    </recommendedName>
</protein>
<dbReference type="EMBL" id="JAJEWP010000003">
    <property type="protein sequence ID" value="MCC2616887.1"/>
    <property type="molecule type" value="Genomic_DNA"/>
</dbReference>